<evidence type="ECO:0000313" key="2">
    <source>
        <dbReference type="EMBL" id="KAA8499121.1"/>
    </source>
</evidence>
<dbReference type="Proteomes" id="UP000324585">
    <property type="component" value="Unassembled WGS sequence"/>
</dbReference>
<feature type="compositionally biased region" description="Basic and acidic residues" evidence="1">
    <location>
        <begin position="62"/>
        <end position="76"/>
    </location>
</feature>
<accession>A0A5J4Z5J0</accession>
<feature type="region of interest" description="Disordered" evidence="1">
    <location>
        <begin position="122"/>
        <end position="141"/>
    </location>
</feature>
<organism evidence="2 3">
    <name type="scientific">Porphyridium purpureum</name>
    <name type="common">Red alga</name>
    <name type="synonym">Porphyridium cruentum</name>
    <dbReference type="NCBI Taxonomy" id="35688"/>
    <lineage>
        <taxon>Eukaryota</taxon>
        <taxon>Rhodophyta</taxon>
        <taxon>Bangiophyceae</taxon>
        <taxon>Porphyridiales</taxon>
        <taxon>Porphyridiaceae</taxon>
        <taxon>Porphyridium</taxon>
    </lineage>
</organism>
<evidence type="ECO:0000313" key="3">
    <source>
        <dbReference type="Proteomes" id="UP000324585"/>
    </source>
</evidence>
<feature type="compositionally biased region" description="Polar residues" evidence="1">
    <location>
        <begin position="225"/>
        <end position="238"/>
    </location>
</feature>
<reference evidence="3" key="1">
    <citation type="journal article" date="2019" name="Nat. Commun.">
        <title>Expansion of phycobilisome linker gene families in mesophilic red algae.</title>
        <authorList>
            <person name="Lee J."/>
            <person name="Kim D."/>
            <person name="Bhattacharya D."/>
            <person name="Yoon H.S."/>
        </authorList>
    </citation>
    <scope>NUCLEOTIDE SEQUENCE [LARGE SCALE GENOMIC DNA]</scope>
    <source>
        <strain evidence="3">CCMP 1328</strain>
    </source>
</reference>
<feature type="region of interest" description="Disordered" evidence="1">
    <location>
        <begin position="57"/>
        <end position="84"/>
    </location>
</feature>
<dbReference type="EMBL" id="VRMN01000001">
    <property type="protein sequence ID" value="KAA8499121.1"/>
    <property type="molecule type" value="Genomic_DNA"/>
</dbReference>
<proteinExistence type="predicted"/>
<evidence type="ECO:0000256" key="1">
    <source>
        <dbReference type="SAM" id="MobiDB-lite"/>
    </source>
</evidence>
<dbReference type="AlphaFoldDB" id="A0A5J4Z5J0"/>
<gene>
    <name evidence="2" type="ORF">FVE85_6706</name>
</gene>
<protein>
    <submittedName>
        <fullName evidence="2">Uncharacterized protein</fullName>
    </submittedName>
</protein>
<feature type="region of interest" description="Disordered" evidence="1">
    <location>
        <begin position="206"/>
        <end position="238"/>
    </location>
</feature>
<comment type="caution">
    <text evidence="2">The sequence shown here is derived from an EMBL/GenBank/DDBJ whole genome shotgun (WGS) entry which is preliminary data.</text>
</comment>
<sequence>MATVAPRAALRQRGPNCGEVVALEPREGRKETRRLVARNLAARDNWCQSEARHVLTPLVTTEKPEESSQNVLREDPAPSDARVVGASPSACEADALMIRVVKDDGSVEERAFQFLSTWEAQTWSSMSESPTPDSVPSSVNETGRENKAVELLRPLGGGSCKESEAFTRGESAAWDSSSGSLLDIDIDIEEKIRSWFVEDDRDKDSVKSQLYPSERASLASGQGPGSATPSTSCSGSDHNVSGTWCVRDEIVPAGLWDLECVESSPVRPGWKEATPKQKQRVFIMESANSDDRDSSATESPSTPKALKNAALGARSLSCNSQNQGERWRFMPLSPGPLQLVDRATLVRLSSGFGLVVNAGDLKTNMTPHELARLRAPFPIRAEAIEILHRKKALPPLDF</sequence>
<name>A0A5J4Z5J0_PORPP</name>
<keyword evidence="3" id="KW-1185">Reference proteome</keyword>
<feature type="region of interest" description="Disordered" evidence="1">
    <location>
        <begin position="286"/>
        <end position="305"/>
    </location>
</feature>